<dbReference type="InterPro" id="IPR009071">
    <property type="entry name" value="HMG_box_dom"/>
</dbReference>
<dbReference type="InterPro" id="IPR050342">
    <property type="entry name" value="HMGB"/>
</dbReference>
<name>A0A1G4I2K5_TRYEQ</name>
<dbReference type="GeneID" id="92374199"/>
<dbReference type="PRINTS" id="PR00886">
    <property type="entry name" value="HIGHMOBLTY12"/>
</dbReference>
<keyword evidence="1 2" id="KW-0238">DNA-binding</keyword>
<dbReference type="GO" id="GO:0005634">
    <property type="term" value="C:nucleus"/>
    <property type="evidence" value="ECO:0007669"/>
    <property type="project" value="UniProtKB-UniRule"/>
</dbReference>
<dbReference type="Pfam" id="PF08766">
    <property type="entry name" value="DEK_C"/>
    <property type="match status" value="1"/>
</dbReference>
<evidence type="ECO:0000313" key="6">
    <source>
        <dbReference type="EMBL" id="SCU66049.1"/>
    </source>
</evidence>
<dbReference type="SUPFAM" id="SSF47095">
    <property type="entry name" value="HMG-box"/>
    <property type="match status" value="2"/>
</dbReference>
<feature type="domain" description="HMG box" evidence="4">
    <location>
        <begin position="118"/>
        <end position="186"/>
    </location>
</feature>
<dbReference type="GO" id="GO:0003677">
    <property type="term" value="F:DNA binding"/>
    <property type="evidence" value="ECO:0007669"/>
    <property type="project" value="UniProtKB-UniRule"/>
</dbReference>
<dbReference type="PANTHER" id="PTHR48112">
    <property type="entry name" value="HIGH MOBILITY GROUP PROTEIN DSP1"/>
    <property type="match status" value="1"/>
</dbReference>
<reference evidence="6" key="1">
    <citation type="submission" date="2016-09" db="EMBL/GenBank/DDBJ databases">
        <authorList>
            <person name="Hebert L."/>
            <person name="Moumen B."/>
        </authorList>
    </citation>
    <scope>NUCLEOTIDE SEQUENCE [LARGE SCALE GENOMIC DNA]</scope>
    <source>
        <strain evidence="6">OVI</strain>
    </source>
</reference>
<dbReference type="SMART" id="SM00398">
    <property type="entry name" value="HMG"/>
    <property type="match status" value="2"/>
</dbReference>
<gene>
    <name evidence="6" type="ORF">TEOVI_000025900</name>
</gene>
<evidence type="ECO:0000256" key="3">
    <source>
        <dbReference type="SAM" id="MobiDB-lite"/>
    </source>
</evidence>
<evidence type="ECO:0000259" key="4">
    <source>
        <dbReference type="PROSITE" id="PS50118"/>
    </source>
</evidence>
<proteinExistence type="predicted"/>
<dbReference type="InterPro" id="IPR036910">
    <property type="entry name" value="HMG_box_dom_sf"/>
</dbReference>
<feature type="DNA-binding region" description="HMG box" evidence="2">
    <location>
        <begin position="206"/>
        <end position="270"/>
    </location>
</feature>
<dbReference type="Pfam" id="PF00505">
    <property type="entry name" value="HMG_box"/>
    <property type="match status" value="2"/>
</dbReference>
<feature type="domain" description="DEK-C" evidence="5">
    <location>
        <begin position="8"/>
        <end position="63"/>
    </location>
</feature>
<dbReference type="InterPro" id="IPR014876">
    <property type="entry name" value="DEK_C"/>
</dbReference>
<dbReference type="EMBL" id="CZPT02000499">
    <property type="protein sequence ID" value="SCU66049.1"/>
    <property type="molecule type" value="Genomic_DNA"/>
</dbReference>
<keyword evidence="2" id="KW-0539">Nucleus</keyword>
<feature type="DNA-binding region" description="HMG box" evidence="2">
    <location>
        <begin position="118"/>
        <end position="186"/>
    </location>
</feature>
<evidence type="ECO:0000256" key="1">
    <source>
        <dbReference type="ARBA" id="ARBA00023125"/>
    </source>
</evidence>
<dbReference type="SMR" id="A0A1G4I2K5"/>
<evidence type="ECO:0000259" key="5">
    <source>
        <dbReference type="PROSITE" id="PS51998"/>
    </source>
</evidence>
<dbReference type="VEuPathDB" id="TriTrypDB:TEOVI_000025900"/>
<dbReference type="Gene3D" id="1.10.30.10">
    <property type="entry name" value="High mobility group box domain"/>
    <property type="match status" value="2"/>
</dbReference>
<organism evidence="6 7">
    <name type="scientific">Trypanosoma equiperdum</name>
    <dbReference type="NCBI Taxonomy" id="5694"/>
    <lineage>
        <taxon>Eukaryota</taxon>
        <taxon>Discoba</taxon>
        <taxon>Euglenozoa</taxon>
        <taxon>Kinetoplastea</taxon>
        <taxon>Metakinetoplastina</taxon>
        <taxon>Trypanosomatida</taxon>
        <taxon>Trypanosomatidae</taxon>
        <taxon>Trypanosoma</taxon>
    </lineage>
</organism>
<feature type="compositionally biased region" description="Basic and acidic residues" evidence="3">
    <location>
        <begin position="101"/>
        <end position="116"/>
    </location>
</feature>
<comment type="caution">
    <text evidence="6">The sequence shown here is derived from an EMBL/GenBank/DDBJ whole genome shotgun (WGS) entry which is preliminary data.</text>
</comment>
<accession>A0A1G4I2K5</accession>
<feature type="domain" description="HMG box" evidence="4">
    <location>
        <begin position="206"/>
        <end position="270"/>
    </location>
</feature>
<dbReference type="PROSITE" id="PS50118">
    <property type="entry name" value="HMG_BOX_2"/>
    <property type="match status" value="2"/>
</dbReference>
<dbReference type="PROSITE" id="PS51998">
    <property type="entry name" value="DEK_C"/>
    <property type="match status" value="1"/>
</dbReference>
<dbReference type="Proteomes" id="UP000195570">
    <property type="component" value="Unassembled WGS sequence"/>
</dbReference>
<evidence type="ECO:0000313" key="7">
    <source>
        <dbReference type="Proteomes" id="UP000195570"/>
    </source>
</evidence>
<sequence length="271" mass="30866">MATELKKGPLPTDIEETVITIMREEGVRYITAKILRMRLESKYQMEFGPHKAAIDDIVARAMQRPEFKKQLELALKEKDASKSSGGKGSKRARSAGAEAPSKTKKEMTEKPKKPADYPKPAVSSYLLFVADQREELKAKNPGMQNTAILQTLGKMWSDASDDVKEHYRKKAEEDKARFRREVDEYKRQGGKEYGRGGKIKKDSNAPKRAMTSFMFFSSDFRSKHSDLSIVEMSKAAGAAWKELGPEERKVYEEMAEKDKERYKREMAALPK</sequence>
<keyword evidence="7" id="KW-1185">Reference proteome</keyword>
<feature type="region of interest" description="Disordered" evidence="3">
    <location>
        <begin position="75"/>
        <end position="118"/>
    </location>
</feature>
<dbReference type="AlphaFoldDB" id="A0A1G4I2K5"/>
<evidence type="ECO:0000256" key="2">
    <source>
        <dbReference type="PROSITE-ProRule" id="PRU00267"/>
    </source>
</evidence>
<protein>
    <submittedName>
        <fullName evidence="6">High mobility group protein, putative</fullName>
    </submittedName>
</protein>
<dbReference type="RefSeq" id="XP_067077539.1">
    <property type="nucleotide sequence ID" value="XM_067221438.1"/>
</dbReference>
<dbReference type="PANTHER" id="PTHR48112:SF22">
    <property type="entry name" value="MITOCHONDRIAL TRANSCRIPTION FACTOR A, ISOFORM B"/>
    <property type="match status" value="1"/>
</dbReference>